<evidence type="ECO:0000259" key="2">
    <source>
        <dbReference type="Pfam" id="PF10615"/>
    </source>
</evidence>
<reference evidence="3 4" key="1">
    <citation type="journal article" date="2016" name="Proc. Natl. Acad. Sci. U.S.A.">
        <title>Lipid metabolic changes in an early divergent fungus govern the establishment of a mutualistic symbiosis with endobacteria.</title>
        <authorList>
            <person name="Lastovetsky O.A."/>
            <person name="Gaspar M.L."/>
            <person name="Mondo S.J."/>
            <person name="LaButti K.M."/>
            <person name="Sandor L."/>
            <person name="Grigoriev I.V."/>
            <person name="Henry S.A."/>
            <person name="Pawlowska T.E."/>
        </authorList>
    </citation>
    <scope>NUCLEOTIDE SEQUENCE [LARGE SCALE GENOMIC DNA]</scope>
    <source>
        <strain evidence="3 4">ATCC 11559</strain>
    </source>
</reference>
<dbReference type="InterPro" id="IPR037119">
    <property type="entry name" value="Haem_oxidase_HugZ-like_sf"/>
</dbReference>
<dbReference type="VEuPathDB" id="FungiDB:BCV72DRAFT_299788"/>
<dbReference type="InterPro" id="IPR019595">
    <property type="entry name" value="DUF2470"/>
</dbReference>
<evidence type="ECO:0000313" key="3">
    <source>
        <dbReference type="EMBL" id="ORE20116.1"/>
    </source>
</evidence>
<feature type="domain" description="DUF2470" evidence="2">
    <location>
        <begin position="17"/>
        <end position="88"/>
    </location>
</feature>
<feature type="region of interest" description="Disordered" evidence="1">
    <location>
        <begin position="113"/>
        <end position="134"/>
    </location>
</feature>
<gene>
    <name evidence="3" type="ORF">BCV71DRAFT_242452</name>
</gene>
<sequence>MATPIPDSVALSGIPLVNYMSEQKSVSLAYVKYFSKKKDAVSASFKALNSKGFIITYKTSDNSEHEAFIEYNAPVTKIEDVPPILESMAKEAETALGMPVTMASLPPLEAIQEAAKQSPPSTSHETHKSKGGRRIRTNDVSLAPVEEDAFYSVDFHWQMLITLGLGANALLAYASDEFLLNNFPLFMYKLREFLTASLIKKIFQGAIICHLAEGLFTLGICLIRGWYSPYNTLRWTISSFAFGFASLSKLFAHGEKMINYKRRAKDE</sequence>
<evidence type="ECO:0000256" key="1">
    <source>
        <dbReference type="SAM" id="MobiDB-lite"/>
    </source>
</evidence>
<evidence type="ECO:0000313" key="4">
    <source>
        <dbReference type="Proteomes" id="UP000242381"/>
    </source>
</evidence>
<dbReference type="InterPro" id="IPR028110">
    <property type="entry name" value="TMEM254"/>
</dbReference>
<dbReference type="OMA" id="YMSVHSA"/>
<dbReference type="AlphaFoldDB" id="A0A0A1NDL2"/>
<proteinExistence type="predicted"/>
<protein>
    <recommendedName>
        <fullName evidence="2">DUF2470 domain-containing protein</fullName>
    </recommendedName>
</protein>
<accession>A0A0A1NDL2</accession>
<dbReference type="Gene3D" id="3.20.180.10">
    <property type="entry name" value="PNP-oxidase-like"/>
    <property type="match status" value="1"/>
</dbReference>
<dbReference type="Pfam" id="PF14934">
    <property type="entry name" value="TMEM254"/>
    <property type="match status" value="1"/>
</dbReference>
<dbReference type="EMBL" id="KV921299">
    <property type="protein sequence ID" value="ORE20116.1"/>
    <property type="molecule type" value="Genomic_DNA"/>
</dbReference>
<dbReference type="Pfam" id="PF10615">
    <property type="entry name" value="DUF2470"/>
    <property type="match status" value="1"/>
</dbReference>
<dbReference type="Proteomes" id="UP000242381">
    <property type="component" value="Unassembled WGS sequence"/>
</dbReference>
<organism evidence="3 4">
    <name type="scientific">Rhizopus microsporus</name>
    <dbReference type="NCBI Taxonomy" id="58291"/>
    <lineage>
        <taxon>Eukaryota</taxon>
        <taxon>Fungi</taxon>
        <taxon>Fungi incertae sedis</taxon>
        <taxon>Mucoromycota</taxon>
        <taxon>Mucoromycotina</taxon>
        <taxon>Mucoromycetes</taxon>
        <taxon>Mucorales</taxon>
        <taxon>Mucorineae</taxon>
        <taxon>Rhizopodaceae</taxon>
        <taxon>Rhizopus</taxon>
    </lineage>
</organism>
<name>A0A0A1NDL2_RHIZD</name>